<reference evidence="1 2" key="1">
    <citation type="submission" date="2014-04" db="EMBL/GenBank/DDBJ databases">
        <title>Evolutionary Origins and Diversification of the Mycorrhizal Mutualists.</title>
        <authorList>
            <consortium name="DOE Joint Genome Institute"/>
            <consortium name="Mycorrhizal Genomics Consortium"/>
            <person name="Kohler A."/>
            <person name="Kuo A."/>
            <person name="Nagy L.G."/>
            <person name="Floudas D."/>
            <person name="Copeland A."/>
            <person name="Barry K.W."/>
            <person name="Cichocki N."/>
            <person name="Veneault-Fourrey C."/>
            <person name="LaButti K."/>
            <person name="Lindquist E.A."/>
            <person name="Lipzen A."/>
            <person name="Lundell T."/>
            <person name="Morin E."/>
            <person name="Murat C."/>
            <person name="Riley R."/>
            <person name="Ohm R."/>
            <person name="Sun H."/>
            <person name="Tunlid A."/>
            <person name="Henrissat B."/>
            <person name="Grigoriev I.V."/>
            <person name="Hibbett D.S."/>
            <person name="Martin F."/>
        </authorList>
    </citation>
    <scope>NUCLEOTIDE SEQUENCE [LARGE SCALE GENOMIC DNA]</scope>
    <source>
        <strain evidence="1 2">FD-317 M1</strain>
    </source>
</reference>
<proteinExistence type="predicted"/>
<dbReference type="EMBL" id="KN834880">
    <property type="protein sequence ID" value="KIK50888.1"/>
    <property type="molecule type" value="Genomic_DNA"/>
</dbReference>
<sequence>AFTHSNNIDNARNRYMLCKSSTQEEIGLFSPVFITFNEKDPPFYMCISWHLQGKVLDRAIQKVEELLAIDMDSWVEDKNERARRKWPEGKIPAGLESVENFYIRV</sequence>
<organism evidence="1 2">
    <name type="scientific">Collybiopsis luxurians FD-317 M1</name>
    <dbReference type="NCBI Taxonomy" id="944289"/>
    <lineage>
        <taxon>Eukaryota</taxon>
        <taxon>Fungi</taxon>
        <taxon>Dikarya</taxon>
        <taxon>Basidiomycota</taxon>
        <taxon>Agaricomycotina</taxon>
        <taxon>Agaricomycetes</taxon>
        <taxon>Agaricomycetidae</taxon>
        <taxon>Agaricales</taxon>
        <taxon>Marasmiineae</taxon>
        <taxon>Omphalotaceae</taxon>
        <taxon>Collybiopsis</taxon>
        <taxon>Collybiopsis luxurians</taxon>
    </lineage>
</organism>
<evidence type="ECO:0000313" key="1">
    <source>
        <dbReference type="EMBL" id="KIK50888.1"/>
    </source>
</evidence>
<name>A0A0D0C7Y0_9AGAR</name>
<keyword evidence="2" id="KW-1185">Reference proteome</keyword>
<dbReference type="AlphaFoldDB" id="A0A0D0C7Y0"/>
<dbReference type="OrthoDB" id="397265at2759"/>
<gene>
    <name evidence="1" type="ORF">GYMLUDRAFT_182097</name>
</gene>
<dbReference type="Proteomes" id="UP000053593">
    <property type="component" value="Unassembled WGS sequence"/>
</dbReference>
<dbReference type="HOGENOM" id="CLU_2242904_0_0_1"/>
<feature type="non-terminal residue" evidence="1">
    <location>
        <position position="1"/>
    </location>
</feature>
<evidence type="ECO:0000313" key="2">
    <source>
        <dbReference type="Proteomes" id="UP000053593"/>
    </source>
</evidence>
<protein>
    <submittedName>
        <fullName evidence="1">Unplaced genomic scaffold GYMLUscaffold_132, whole genome shotgun sequence</fullName>
    </submittedName>
</protein>
<accession>A0A0D0C7Y0</accession>